<evidence type="ECO:0000256" key="1">
    <source>
        <dbReference type="ARBA" id="ARBA00001974"/>
    </source>
</evidence>
<protein>
    <submittedName>
        <fullName evidence="6">Uncharacterized protein</fullName>
    </submittedName>
</protein>
<dbReference type="InterPro" id="IPR016164">
    <property type="entry name" value="FAD-linked_Oxase-like_C"/>
</dbReference>
<reference evidence="6 7" key="1">
    <citation type="journal article" date="2020" name="Nat. Food">
        <title>A phased Vanilla planifolia genome enables genetic improvement of flavour and production.</title>
        <authorList>
            <person name="Hasing T."/>
            <person name="Tang H."/>
            <person name="Brym M."/>
            <person name="Khazi F."/>
            <person name="Huang T."/>
            <person name="Chambers A.H."/>
        </authorList>
    </citation>
    <scope>NUCLEOTIDE SEQUENCE [LARGE SCALE GENOMIC DNA]</scope>
    <source>
        <tissue evidence="6">Leaf</tissue>
    </source>
</reference>
<organism evidence="6 7">
    <name type="scientific">Vanilla planifolia</name>
    <name type="common">Vanilla</name>
    <dbReference type="NCBI Taxonomy" id="51239"/>
    <lineage>
        <taxon>Eukaryota</taxon>
        <taxon>Viridiplantae</taxon>
        <taxon>Streptophyta</taxon>
        <taxon>Embryophyta</taxon>
        <taxon>Tracheophyta</taxon>
        <taxon>Spermatophyta</taxon>
        <taxon>Magnoliopsida</taxon>
        <taxon>Liliopsida</taxon>
        <taxon>Asparagales</taxon>
        <taxon>Orchidaceae</taxon>
        <taxon>Vanilloideae</taxon>
        <taxon>Vanilleae</taxon>
        <taxon>Vanilla</taxon>
    </lineage>
</organism>
<keyword evidence="5" id="KW-0560">Oxidoreductase</keyword>
<dbReference type="PANTHER" id="PTHR13878">
    <property type="entry name" value="GULONOLACTONE OXIDASE"/>
    <property type="match status" value="1"/>
</dbReference>
<gene>
    <name evidence="6" type="ORF">HPP92_014250</name>
</gene>
<dbReference type="SUPFAM" id="SSF55103">
    <property type="entry name" value="FAD-linked oxidases, C-terminal domain"/>
    <property type="match status" value="1"/>
</dbReference>
<dbReference type="Gene3D" id="3.30.465.10">
    <property type="match status" value="1"/>
</dbReference>
<dbReference type="InterPro" id="IPR050432">
    <property type="entry name" value="FAD-linked_Oxidoreductases_BP"/>
</dbReference>
<keyword evidence="7" id="KW-1185">Reference proteome</keyword>
<comment type="caution">
    <text evidence="6">The sequence shown here is derived from an EMBL/GenBank/DDBJ whole genome shotgun (WGS) entry which is preliminary data.</text>
</comment>
<name>A0A835QRJ5_VANPL</name>
<evidence type="ECO:0000256" key="3">
    <source>
        <dbReference type="ARBA" id="ARBA00022630"/>
    </source>
</evidence>
<dbReference type="GO" id="GO:0050660">
    <property type="term" value="F:flavin adenine dinucleotide binding"/>
    <property type="evidence" value="ECO:0007669"/>
    <property type="project" value="InterPro"/>
</dbReference>
<dbReference type="PANTHER" id="PTHR13878:SF53">
    <property type="entry name" value="CYTOKININ DEHYDROGENASE 6"/>
    <property type="match status" value="1"/>
</dbReference>
<proteinExistence type="inferred from homology"/>
<keyword evidence="4" id="KW-0274">FAD</keyword>
<dbReference type="GO" id="GO:0016491">
    <property type="term" value="F:oxidoreductase activity"/>
    <property type="evidence" value="ECO:0007669"/>
    <property type="project" value="UniProtKB-KW"/>
</dbReference>
<comment type="similarity">
    <text evidence="2">Belongs to the oxygen-dependent FAD-linked oxidoreductase family.</text>
</comment>
<evidence type="ECO:0000256" key="2">
    <source>
        <dbReference type="ARBA" id="ARBA00005466"/>
    </source>
</evidence>
<keyword evidence="3" id="KW-0285">Flavoprotein</keyword>
<dbReference type="InterPro" id="IPR016170">
    <property type="entry name" value="Cytok_DH_C_sf"/>
</dbReference>
<comment type="cofactor">
    <cofactor evidence="1">
        <name>FAD</name>
        <dbReference type="ChEBI" id="CHEBI:57692"/>
    </cofactor>
</comment>
<evidence type="ECO:0000313" key="6">
    <source>
        <dbReference type="EMBL" id="KAG0477409.1"/>
    </source>
</evidence>
<dbReference type="Gene3D" id="3.40.462.10">
    <property type="entry name" value="FAD-linked oxidases, C-terminal domain"/>
    <property type="match status" value="1"/>
</dbReference>
<dbReference type="Proteomes" id="UP000636800">
    <property type="component" value="Chromosome 6"/>
</dbReference>
<dbReference type="InterPro" id="IPR016169">
    <property type="entry name" value="FAD-bd_PCMH_sub2"/>
</dbReference>
<evidence type="ECO:0000256" key="5">
    <source>
        <dbReference type="ARBA" id="ARBA00023002"/>
    </source>
</evidence>
<accession>A0A835QRJ5</accession>
<dbReference type="EMBL" id="JADCNL010000006">
    <property type="protein sequence ID" value="KAG0477409.1"/>
    <property type="molecule type" value="Genomic_DNA"/>
</dbReference>
<dbReference type="AlphaFoldDB" id="A0A835QRJ5"/>
<sequence length="125" mass="14169">MLTSSMHGVLGGLGQFGIITRATIALRASSQDGEMDQSSLLRLHHLHRRPGDAHLVKEDLRLYRRLCNKNKTGLLNIWRSSFKPQDPVQASRFNSEGRTLYCLEMTKNFDPNDPDMAMQVERTAT</sequence>
<evidence type="ECO:0000313" key="7">
    <source>
        <dbReference type="Proteomes" id="UP000636800"/>
    </source>
</evidence>
<evidence type="ECO:0000256" key="4">
    <source>
        <dbReference type="ARBA" id="ARBA00022827"/>
    </source>
</evidence>
<dbReference type="OrthoDB" id="780035at2759"/>